<dbReference type="InterPro" id="IPR017853">
    <property type="entry name" value="GH"/>
</dbReference>
<evidence type="ECO:0000256" key="5">
    <source>
        <dbReference type="SAM" id="MobiDB-lite"/>
    </source>
</evidence>
<dbReference type="InterPro" id="IPR036962">
    <property type="entry name" value="Glyco_hydro_3_N_sf"/>
</dbReference>
<dbReference type="Pfam" id="PF01915">
    <property type="entry name" value="Glyco_hydro_3_C"/>
    <property type="match status" value="1"/>
</dbReference>
<dbReference type="Proteomes" id="UP000697330">
    <property type="component" value="Unassembled WGS sequence"/>
</dbReference>
<feature type="domain" description="Fibronectin type III-like" evidence="6">
    <location>
        <begin position="723"/>
        <end position="792"/>
    </location>
</feature>
<dbReference type="InterPro" id="IPR002772">
    <property type="entry name" value="Glyco_hydro_3_C"/>
</dbReference>
<feature type="region of interest" description="Disordered" evidence="5">
    <location>
        <begin position="440"/>
        <end position="465"/>
    </location>
</feature>
<dbReference type="InterPro" id="IPR036881">
    <property type="entry name" value="Glyco_hydro_3_C_sf"/>
</dbReference>
<organism evidence="7 8">
    <name type="scientific">Thermophilibacter provencensis</name>
    <dbReference type="NCBI Taxonomy" id="1852386"/>
    <lineage>
        <taxon>Bacteria</taxon>
        <taxon>Bacillati</taxon>
        <taxon>Actinomycetota</taxon>
        <taxon>Coriobacteriia</taxon>
        <taxon>Coriobacteriales</taxon>
        <taxon>Atopobiaceae</taxon>
        <taxon>Thermophilibacter</taxon>
    </lineage>
</organism>
<dbReference type="PANTHER" id="PTHR42715:SF10">
    <property type="entry name" value="BETA-GLUCOSIDASE"/>
    <property type="match status" value="1"/>
</dbReference>
<dbReference type="AlphaFoldDB" id="A0A921KM55"/>
<dbReference type="PANTHER" id="PTHR42715">
    <property type="entry name" value="BETA-GLUCOSIDASE"/>
    <property type="match status" value="1"/>
</dbReference>
<evidence type="ECO:0000313" key="7">
    <source>
        <dbReference type="EMBL" id="HJF46029.1"/>
    </source>
</evidence>
<comment type="function">
    <text evidence="3">Catalyzes the hydrolysis of a non-reducing terminal alpha-L-arabinopyranosidic linkage in ginsenoside Rb2 (alpha-L-arabinopyranosyl-(1-&gt;6)-alpha-D-glucopyranosyl) to release alpha-D-glucopyranosyl (Rd). It is not able to hydrolyze alpha-L-arabinofuranosyl-(1-&gt;6)-alpha-D-glucopyranosyl (Rc).</text>
</comment>
<comment type="caution">
    <text evidence="7">The sequence shown here is derived from an EMBL/GenBank/DDBJ whole genome shotgun (WGS) entry which is preliminary data.</text>
</comment>
<proteinExistence type="inferred from homology"/>
<dbReference type="InterPro" id="IPR001764">
    <property type="entry name" value="Glyco_hydro_3_N"/>
</dbReference>
<dbReference type="Gene3D" id="3.40.50.1700">
    <property type="entry name" value="Glycoside hydrolase family 3 C-terminal domain"/>
    <property type="match status" value="1"/>
</dbReference>
<dbReference type="Pfam" id="PF00933">
    <property type="entry name" value="Glyco_hydro_3"/>
    <property type="match status" value="1"/>
</dbReference>
<reference evidence="7" key="2">
    <citation type="submission" date="2021-09" db="EMBL/GenBank/DDBJ databases">
        <authorList>
            <person name="Gilroy R."/>
        </authorList>
    </citation>
    <scope>NUCLEOTIDE SEQUENCE</scope>
    <source>
        <strain evidence="7">CHK124-7917</strain>
    </source>
</reference>
<dbReference type="InterPro" id="IPR013783">
    <property type="entry name" value="Ig-like_fold"/>
</dbReference>
<dbReference type="InterPro" id="IPR050288">
    <property type="entry name" value="Cellulose_deg_GH3"/>
</dbReference>
<comment type="similarity">
    <text evidence="1">Belongs to the glycosyl hydrolase 3 family.</text>
</comment>
<dbReference type="InterPro" id="IPR026891">
    <property type="entry name" value="Fn3-like"/>
</dbReference>
<dbReference type="SUPFAM" id="SSF51445">
    <property type="entry name" value="(Trans)glycosidases"/>
    <property type="match status" value="1"/>
</dbReference>
<dbReference type="SMART" id="SM01217">
    <property type="entry name" value="Fn3_like"/>
    <property type="match status" value="1"/>
</dbReference>
<accession>A0A921KM55</accession>
<dbReference type="Pfam" id="PF14310">
    <property type="entry name" value="Fn3-like"/>
    <property type="match status" value="1"/>
</dbReference>
<dbReference type="PRINTS" id="PR00133">
    <property type="entry name" value="GLHYDRLASE3"/>
</dbReference>
<evidence type="ECO:0000256" key="4">
    <source>
        <dbReference type="ARBA" id="ARBA00074219"/>
    </source>
</evidence>
<gene>
    <name evidence="7" type="ORF">K8U72_09645</name>
</gene>
<sequence length="823" mass="88161">MEKYKDANASVEERVEDLLGRMTLEEKVAQLCGDLPYSVVRKGKVDHDALRKRFPDGHGRFTQYSMVGLADPVAIAELSNEIQRYFVEETRLGIPVALQSEDLCGYPAAGGTLFPSMMNVAATWEPALAEKMSSVIGQEARAVGISSSMSPVIDVSRDPRWGRTYETFGEDPYLVTQMGVSYVRGMQGEDKDGTACIAKHFLGYSETQGGLNCAAARINDRELYEVFATPFEAAAKLADVSGVMANYGEIDGLNVLANPKISKTLLRETMGFKGMLTSDGGAVMRLWNFYHVASSHGEAAYLAKKAGCDTEIPVGAGFRQLPEYVRAGKLDEKCIDESVRRILTIKFAYGLFDRPYVDVDAVRASMTNSGKQALSREIAEKSVVLLKNDGTLPIQKTAKVALIGPHAKSLRYPVSGYTYPAYIEMLKGLEGGDAGSFGGIGDDEAARSRGGASEDKCPEKRPPSAFASMSSVISPDALDALEDMGQVLRGMGATTLFEELAKRYSVAYAEGCTIVGSSTEGFAEAVEAARGADVAVMALGGNCGWFNTTGGEGKDRSSLELPGVQEQLLEAVAATGTPVVVVLYGPGVFSSSWAAEHVGAIVEAWMPGQHAGDVIARALCGELNPSGKLPVTIPRRTGQVPIYYNHRTGSGYTDGADATVSSAIFSGGYVDCQDGPLYPFGHGLSYTTFKVSDLELSGSELPCDGTLRASCRVTNTGSLPGAEVVQLYTRFDGAHVTRPNKQLAAFARLELAPGAERRVTFEVDLSQLAYYNEDMRFVVEPGRLRVMVGTSAHDLPLEGAVELVGEAVDVMGRRAYCATTTTE</sequence>
<name>A0A921KM55_9ACTN</name>
<evidence type="ECO:0000259" key="6">
    <source>
        <dbReference type="SMART" id="SM01217"/>
    </source>
</evidence>
<dbReference type="GO" id="GO:0005975">
    <property type="term" value="P:carbohydrate metabolic process"/>
    <property type="evidence" value="ECO:0007669"/>
    <property type="project" value="InterPro"/>
</dbReference>
<evidence type="ECO:0000313" key="8">
    <source>
        <dbReference type="Proteomes" id="UP000697330"/>
    </source>
</evidence>
<dbReference type="Gene3D" id="3.20.20.300">
    <property type="entry name" value="Glycoside hydrolase, family 3, N-terminal domain"/>
    <property type="match status" value="1"/>
</dbReference>
<protein>
    <recommendedName>
        <fullName evidence="4">Exo-alpha-(1-&gt;6)-L-arabinopyranosidase</fullName>
    </recommendedName>
</protein>
<dbReference type="Gene3D" id="2.60.40.10">
    <property type="entry name" value="Immunoglobulins"/>
    <property type="match status" value="1"/>
</dbReference>
<evidence type="ECO:0000256" key="1">
    <source>
        <dbReference type="ARBA" id="ARBA00005336"/>
    </source>
</evidence>
<dbReference type="SUPFAM" id="SSF52279">
    <property type="entry name" value="Beta-D-glucan exohydrolase, C-terminal domain"/>
    <property type="match status" value="1"/>
</dbReference>
<feature type="compositionally biased region" description="Basic and acidic residues" evidence="5">
    <location>
        <begin position="444"/>
        <end position="462"/>
    </location>
</feature>
<evidence type="ECO:0000256" key="3">
    <source>
        <dbReference type="ARBA" id="ARBA00058905"/>
    </source>
</evidence>
<keyword evidence="2 7" id="KW-0378">Hydrolase</keyword>
<dbReference type="FunFam" id="2.60.40.10:FF:000495">
    <property type="entry name" value="Periplasmic beta-glucosidase"/>
    <property type="match status" value="1"/>
</dbReference>
<dbReference type="GO" id="GO:0008422">
    <property type="term" value="F:beta-glucosidase activity"/>
    <property type="evidence" value="ECO:0007669"/>
    <property type="project" value="UniProtKB-ARBA"/>
</dbReference>
<dbReference type="RefSeq" id="WP_274959624.1">
    <property type="nucleotide sequence ID" value="NZ_DYWQ01000152.1"/>
</dbReference>
<reference evidence="7" key="1">
    <citation type="journal article" date="2021" name="PeerJ">
        <title>Extensive microbial diversity within the chicken gut microbiome revealed by metagenomics and culture.</title>
        <authorList>
            <person name="Gilroy R."/>
            <person name="Ravi A."/>
            <person name="Getino M."/>
            <person name="Pursley I."/>
            <person name="Horton D.L."/>
            <person name="Alikhan N.F."/>
            <person name="Baker D."/>
            <person name="Gharbi K."/>
            <person name="Hall N."/>
            <person name="Watson M."/>
            <person name="Adriaenssens E.M."/>
            <person name="Foster-Nyarko E."/>
            <person name="Jarju S."/>
            <person name="Secka A."/>
            <person name="Antonio M."/>
            <person name="Oren A."/>
            <person name="Chaudhuri R.R."/>
            <person name="La Ragione R."/>
            <person name="Hildebrand F."/>
            <person name="Pallen M.J."/>
        </authorList>
    </citation>
    <scope>NUCLEOTIDE SEQUENCE</scope>
    <source>
        <strain evidence="7">CHK124-7917</strain>
    </source>
</reference>
<evidence type="ECO:0000256" key="2">
    <source>
        <dbReference type="ARBA" id="ARBA00022801"/>
    </source>
</evidence>
<dbReference type="EMBL" id="DYWQ01000152">
    <property type="protein sequence ID" value="HJF46029.1"/>
    <property type="molecule type" value="Genomic_DNA"/>
</dbReference>